<dbReference type="NCBIfam" id="NF011529">
    <property type="entry name" value="PRK14968.1-3"/>
    <property type="match status" value="1"/>
</dbReference>
<feature type="non-terminal residue" evidence="6">
    <location>
        <position position="1"/>
    </location>
</feature>
<gene>
    <name evidence="6" type="ORF">B1B_16322</name>
</gene>
<evidence type="ECO:0000256" key="2">
    <source>
        <dbReference type="ARBA" id="ARBA00022603"/>
    </source>
</evidence>
<sequence>EWKVHGITLKLYAADTVYAPAEDTRLMMESVEPGKSLLEIGCGSGAASILFSVLGSKVLATDINPEAVSLAQRNADLNSVHLETRVSDLFANVYGKFDTIVFNPPYLPTEDEIEGSEQWNGGSDGFNLVRPFLEQCPHYLLPGGDVYIILSSLTDIKSLISEFR</sequence>
<dbReference type="AlphaFoldDB" id="T1A7R8"/>
<keyword evidence="3 6" id="KW-0808">Transferase</keyword>
<evidence type="ECO:0000256" key="3">
    <source>
        <dbReference type="ARBA" id="ARBA00022679"/>
    </source>
</evidence>
<comment type="similarity">
    <text evidence="1">Belongs to the eukaryotic/archaeal PrmC-related family.</text>
</comment>
<dbReference type="CDD" id="cd02440">
    <property type="entry name" value="AdoMet_MTases"/>
    <property type="match status" value="1"/>
</dbReference>
<name>T1A7R8_9ZZZZ</name>
<comment type="caution">
    <text evidence="6">The sequence shown here is derived from an EMBL/GenBank/DDBJ whole genome shotgun (WGS) entry which is preliminary data.</text>
</comment>
<dbReference type="NCBIfam" id="TIGR00537">
    <property type="entry name" value="hemK_rel_arch"/>
    <property type="match status" value="1"/>
</dbReference>
<feature type="domain" description="Methyltransferase small" evidence="5">
    <location>
        <begin position="24"/>
        <end position="162"/>
    </location>
</feature>
<evidence type="ECO:0000256" key="1">
    <source>
        <dbReference type="ARBA" id="ARBA00006149"/>
    </source>
</evidence>
<dbReference type="GO" id="GO:0003676">
    <property type="term" value="F:nucleic acid binding"/>
    <property type="evidence" value="ECO:0007669"/>
    <property type="project" value="InterPro"/>
</dbReference>
<dbReference type="EMBL" id="AUZY01010854">
    <property type="protein sequence ID" value="EQD36944.1"/>
    <property type="molecule type" value="Genomic_DNA"/>
</dbReference>
<dbReference type="GO" id="GO:0032259">
    <property type="term" value="P:methylation"/>
    <property type="evidence" value="ECO:0007669"/>
    <property type="project" value="UniProtKB-KW"/>
</dbReference>
<dbReference type="InterPro" id="IPR052190">
    <property type="entry name" value="Euk-Arch_PrmC-MTase"/>
</dbReference>
<dbReference type="InterPro" id="IPR002052">
    <property type="entry name" value="DNA_methylase_N6_adenine_CS"/>
</dbReference>
<dbReference type="GO" id="GO:0035657">
    <property type="term" value="C:eRF1 methyltransferase complex"/>
    <property type="evidence" value="ECO:0007669"/>
    <property type="project" value="TreeGrafter"/>
</dbReference>
<dbReference type="PANTHER" id="PTHR45875">
    <property type="entry name" value="METHYLTRANSFERASE N6AMT1"/>
    <property type="match status" value="1"/>
</dbReference>
<reference evidence="6" key="2">
    <citation type="journal article" date="2014" name="ISME J.">
        <title>Microbial stratification in low pH oxic and suboxic macroscopic growths along an acid mine drainage.</title>
        <authorList>
            <person name="Mendez-Garcia C."/>
            <person name="Mesa V."/>
            <person name="Sprenger R.R."/>
            <person name="Richter M."/>
            <person name="Diez M.S."/>
            <person name="Solano J."/>
            <person name="Bargiela R."/>
            <person name="Golyshina O.V."/>
            <person name="Manteca A."/>
            <person name="Ramos J.L."/>
            <person name="Gallego J.R."/>
            <person name="Llorente I."/>
            <person name="Martins Dos Santos V.A."/>
            <person name="Jensen O.N."/>
            <person name="Pelaez A.I."/>
            <person name="Sanchez J."/>
            <person name="Ferrer M."/>
        </authorList>
    </citation>
    <scope>NUCLEOTIDE SEQUENCE</scope>
</reference>
<evidence type="ECO:0000259" key="5">
    <source>
        <dbReference type="Pfam" id="PF05175"/>
    </source>
</evidence>
<dbReference type="InterPro" id="IPR004557">
    <property type="entry name" value="PrmC-related"/>
</dbReference>
<feature type="non-terminal residue" evidence="6">
    <location>
        <position position="164"/>
    </location>
</feature>
<evidence type="ECO:0000256" key="4">
    <source>
        <dbReference type="ARBA" id="ARBA00022691"/>
    </source>
</evidence>
<reference evidence="6" key="1">
    <citation type="submission" date="2013-08" db="EMBL/GenBank/DDBJ databases">
        <authorList>
            <person name="Mendez C."/>
            <person name="Richter M."/>
            <person name="Ferrer M."/>
            <person name="Sanchez J."/>
        </authorList>
    </citation>
    <scope>NUCLEOTIDE SEQUENCE</scope>
</reference>
<dbReference type="GO" id="GO:0008276">
    <property type="term" value="F:protein methyltransferase activity"/>
    <property type="evidence" value="ECO:0007669"/>
    <property type="project" value="TreeGrafter"/>
</dbReference>
<accession>T1A7R8</accession>
<dbReference type="InterPro" id="IPR029063">
    <property type="entry name" value="SAM-dependent_MTases_sf"/>
</dbReference>
<dbReference type="Gene3D" id="3.40.50.150">
    <property type="entry name" value="Vaccinia Virus protein VP39"/>
    <property type="match status" value="1"/>
</dbReference>
<dbReference type="SUPFAM" id="SSF53335">
    <property type="entry name" value="S-adenosyl-L-methionine-dependent methyltransferases"/>
    <property type="match status" value="1"/>
</dbReference>
<proteinExistence type="inferred from homology"/>
<dbReference type="GO" id="GO:0008757">
    <property type="term" value="F:S-adenosylmethionine-dependent methyltransferase activity"/>
    <property type="evidence" value="ECO:0007669"/>
    <property type="project" value="TreeGrafter"/>
</dbReference>
<dbReference type="InterPro" id="IPR007848">
    <property type="entry name" value="Small_mtfrase_dom"/>
</dbReference>
<keyword evidence="4" id="KW-0949">S-adenosyl-L-methionine</keyword>
<dbReference type="PRINTS" id="PR00507">
    <property type="entry name" value="N12N6MTFRASE"/>
</dbReference>
<dbReference type="PROSITE" id="PS00092">
    <property type="entry name" value="N6_MTASE"/>
    <property type="match status" value="1"/>
</dbReference>
<keyword evidence="2 6" id="KW-0489">Methyltransferase</keyword>
<dbReference type="Pfam" id="PF05175">
    <property type="entry name" value="MTS"/>
    <property type="match status" value="1"/>
</dbReference>
<protein>
    <submittedName>
        <fullName evidence="6">Methyltransferase</fullName>
    </submittedName>
</protein>
<dbReference type="PANTHER" id="PTHR45875:SF1">
    <property type="entry name" value="METHYLTRANSFERASE N6AMT1"/>
    <property type="match status" value="1"/>
</dbReference>
<evidence type="ECO:0000313" key="6">
    <source>
        <dbReference type="EMBL" id="EQD36944.1"/>
    </source>
</evidence>
<organism evidence="6">
    <name type="scientific">mine drainage metagenome</name>
    <dbReference type="NCBI Taxonomy" id="410659"/>
    <lineage>
        <taxon>unclassified sequences</taxon>
        <taxon>metagenomes</taxon>
        <taxon>ecological metagenomes</taxon>
    </lineage>
</organism>